<dbReference type="PANTHER" id="PTHR16288:SF0">
    <property type="entry name" value="TRNA (GUANINE-N(7)-)-METHYLTRANSFERASE NON-CATALYTIC SUBUNIT WDR4"/>
    <property type="match status" value="1"/>
</dbReference>
<dbReference type="InterPro" id="IPR019775">
    <property type="entry name" value="WD40_repeat_CS"/>
</dbReference>
<dbReference type="PROSITE" id="PS50294">
    <property type="entry name" value="WD_REPEATS_REGION"/>
    <property type="match status" value="1"/>
</dbReference>
<dbReference type="InterPro" id="IPR036322">
    <property type="entry name" value="WD40_repeat_dom_sf"/>
</dbReference>
<dbReference type="GO" id="GO:0043527">
    <property type="term" value="C:tRNA methyltransferase complex"/>
    <property type="evidence" value="ECO:0007669"/>
    <property type="project" value="TreeGrafter"/>
</dbReference>
<feature type="repeat" description="WD" evidence="9">
    <location>
        <begin position="172"/>
        <end position="209"/>
    </location>
</feature>
<keyword evidence="5 8" id="KW-0539">Nucleus</keyword>
<dbReference type="Proteomes" id="UP000014500">
    <property type="component" value="Unassembled WGS sequence"/>
</dbReference>
<dbReference type="eggNOG" id="KOG3914">
    <property type="taxonomic scope" value="Eukaryota"/>
</dbReference>
<dbReference type="EMBL" id="JH429682">
    <property type="status" value="NOT_ANNOTATED_CDS"/>
    <property type="molecule type" value="Genomic_DNA"/>
</dbReference>
<keyword evidence="2 8" id="KW-0853">WD repeat</keyword>
<reference evidence="10" key="2">
    <citation type="submission" date="2015-02" db="UniProtKB">
        <authorList>
            <consortium name="EnsemblMetazoa"/>
        </authorList>
    </citation>
    <scope>IDENTIFICATION</scope>
</reference>
<comment type="subcellular location">
    <subcellularLocation>
        <location evidence="1 8">Nucleus</location>
    </subcellularLocation>
</comment>
<protein>
    <recommendedName>
        <fullName evidence="8">tRNA (guanine-N(7)-)-methyltransferase non-catalytic subunit</fullName>
    </recommendedName>
    <alternativeName>
        <fullName evidence="8">WD repeat-containing protein 4 homolog</fullName>
    </alternativeName>
</protein>
<evidence type="ECO:0000256" key="3">
    <source>
        <dbReference type="ARBA" id="ARBA00022694"/>
    </source>
</evidence>
<dbReference type="Pfam" id="PF00400">
    <property type="entry name" value="WD40"/>
    <property type="match status" value="1"/>
</dbReference>
<proteinExistence type="inferred from homology"/>
<evidence type="ECO:0000256" key="8">
    <source>
        <dbReference type="HAMAP-Rule" id="MF_03056"/>
    </source>
</evidence>
<dbReference type="PROSITE" id="PS50082">
    <property type="entry name" value="WD_REPEATS_2"/>
    <property type="match status" value="1"/>
</dbReference>
<comment type="function">
    <text evidence="8">Required for the formation of N(7)-methylguanine at position 46 (m7G46) in tRNA. In the complex, it is required to stabilize and induce conformational changes of the catalytic subunit.</text>
</comment>
<evidence type="ECO:0000313" key="11">
    <source>
        <dbReference type="Proteomes" id="UP000014500"/>
    </source>
</evidence>
<evidence type="ECO:0000256" key="5">
    <source>
        <dbReference type="ARBA" id="ARBA00023242"/>
    </source>
</evidence>
<dbReference type="PhylomeDB" id="T1IH29"/>
<dbReference type="UniPathway" id="UPA00989"/>
<dbReference type="SMART" id="SM00320">
    <property type="entry name" value="WD40"/>
    <property type="match status" value="3"/>
</dbReference>
<dbReference type="AlphaFoldDB" id="T1IH29"/>
<evidence type="ECO:0000256" key="9">
    <source>
        <dbReference type="PROSITE-ProRule" id="PRU00221"/>
    </source>
</evidence>
<dbReference type="GO" id="GO:0005634">
    <property type="term" value="C:nucleus"/>
    <property type="evidence" value="ECO:0007669"/>
    <property type="project" value="UniProtKB-SubCell"/>
</dbReference>
<comment type="similarity">
    <text evidence="8">Belongs to the WD repeat TRM82 family.</text>
</comment>
<evidence type="ECO:0000256" key="6">
    <source>
        <dbReference type="ARBA" id="ARBA00093337"/>
    </source>
</evidence>
<evidence type="ECO:0000256" key="1">
    <source>
        <dbReference type="ARBA" id="ARBA00004123"/>
    </source>
</evidence>
<dbReference type="PANTHER" id="PTHR16288">
    <property type="entry name" value="WD40 REPEAT PROTEIN 4"/>
    <property type="match status" value="1"/>
</dbReference>
<keyword evidence="3 8" id="KW-0819">tRNA processing</keyword>
<dbReference type="InterPro" id="IPR028884">
    <property type="entry name" value="Trm82"/>
</dbReference>
<dbReference type="STRING" id="126957.T1IH29"/>
<comment type="function">
    <text evidence="6">Required for the Mettl1-dependent formation of N(7)-methylguanine at position 46 (m7G46) in tRNA. In the Mettl1-wuho methyltransferase complex, it is required to stabilize and induce conformational changes of the catalytic subunit. Required for binding of nanos mRNA and repression of translation by the mei-P26-bgcn-bam-sxl complex. May cooperate with mei-P26 and nanos to derepress the BMP signaling pathway. May cooperate with mei-P26 to suppress expression of a subset of microRNAs. May cooperate with mei-P26 to regulate bam expression levels in germline cells during gametogenesis. Required to promote mitosis to meiosis transition during gametogenesis. May regulate germline cell division in part by regulating ribosome biogenesis.</text>
</comment>
<evidence type="ECO:0000256" key="4">
    <source>
        <dbReference type="ARBA" id="ARBA00022737"/>
    </source>
</evidence>
<sequence length="388" mass="44348">MAAIVITRDFVAVSSGNQIKTYSLTCDDVQLLETPENVCSNDKKKANDRNGRILCMKFSPCAKYFAASNDKKQLVVWETSNWQLINSRFINKQASQLCFTQNKEILVADRCGDVYLHGFRESNNESRFVIGRISLLLDLVLSVDGRFLITSDRDEKICVSNFPNSYNIQSYCLGHTEFVSCVSLLSLNSDVLVSSSGDGTIRFWDFKSGVEKLCIDCAKEKGYDMKCDRSTRLSEMNSKTNAIKKCICMPNRNIVAVIYFSYSCVELYSVEINEESFSHSHIQTLSFPNIPFDAAFDENGRLWVVIPDKTKPINIFKLSNEENLEFVTEILEKNIKLNEDCEFFEEAGSSPTDISMMFKQWFDNVGEYLQKKEARIKVKHNKRIKTLK</sequence>
<dbReference type="GO" id="GO:0106004">
    <property type="term" value="P:tRNA (guanine-N7)-methylation"/>
    <property type="evidence" value="ECO:0007669"/>
    <property type="project" value="UniProtKB-UniRule"/>
</dbReference>
<dbReference type="HOGENOM" id="CLU_054270_1_0_1"/>
<evidence type="ECO:0000256" key="7">
    <source>
        <dbReference type="ARBA" id="ARBA00093542"/>
    </source>
</evidence>
<keyword evidence="11" id="KW-1185">Reference proteome</keyword>
<dbReference type="GO" id="GO:0005829">
    <property type="term" value="C:cytosol"/>
    <property type="evidence" value="ECO:0007669"/>
    <property type="project" value="TreeGrafter"/>
</dbReference>
<name>T1IH29_STRMM</name>
<dbReference type="InterPro" id="IPR015943">
    <property type="entry name" value="WD40/YVTN_repeat-like_dom_sf"/>
</dbReference>
<dbReference type="HAMAP" id="MF_03056">
    <property type="entry name" value="TRM82"/>
    <property type="match status" value="1"/>
</dbReference>
<evidence type="ECO:0000313" key="10">
    <source>
        <dbReference type="EnsemblMetazoa" id="SMAR000133-PA"/>
    </source>
</evidence>
<dbReference type="InterPro" id="IPR001680">
    <property type="entry name" value="WD40_rpt"/>
</dbReference>
<keyword evidence="4 8" id="KW-0677">Repeat</keyword>
<dbReference type="EnsemblMetazoa" id="SMAR000133-RA">
    <property type="protein sequence ID" value="SMAR000133-PA"/>
    <property type="gene ID" value="SMAR000133"/>
</dbReference>
<dbReference type="SUPFAM" id="SSF50978">
    <property type="entry name" value="WD40 repeat-like"/>
    <property type="match status" value="1"/>
</dbReference>
<evidence type="ECO:0000256" key="2">
    <source>
        <dbReference type="ARBA" id="ARBA00022574"/>
    </source>
</evidence>
<accession>T1IH29</accession>
<dbReference type="Gene3D" id="2.130.10.10">
    <property type="entry name" value="YVTN repeat-like/Quinoprotein amine dehydrogenase"/>
    <property type="match status" value="2"/>
</dbReference>
<reference evidence="11" key="1">
    <citation type="submission" date="2011-05" db="EMBL/GenBank/DDBJ databases">
        <authorList>
            <person name="Richards S.R."/>
            <person name="Qu J."/>
            <person name="Jiang H."/>
            <person name="Jhangiani S.N."/>
            <person name="Agravi P."/>
            <person name="Goodspeed R."/>
            <person name="Gross S."/>
            <person name="Mandapat C."/>
            <person name="Jackson L."/>
            <person name="Mathew T."/>
            <person name="Pu L."/>
            <person name="Thornton R."/>
            <person name="Saada N."/>
            <person name="Wilczek-Boney K.B."/>
            <person name="Lee S."/>
            <person name="Kovar C."/>
            <person name="Wu Y."/>
            <person name="Scherer S.E."/>
            <person name="Worley K.C."/>
            <person name="Muzny D.M."/>
            <person name="Gibbs R."/>
        </authorList>
    </citation>
    <scope>NUCLEOTIDE SEQUENCE</scope>
    <source>
        <strain evidence="11">Brora</strain>
    </source>
</reference>
<comment type="pathway">
    <text evidence="8">tRNA modification; N(7)-methylguanine-tRNA biosynthesis.</text>
</comment>
<dbReference type="OMA" id="DCIPVVY"/>
<dbReference type="PROSITE" id="PS00678">
    <property type="entry name" value="WD_REPEATS_1"/>
    <property type="match status" value="1"/>
</dbReference>
<organism evidence="10 11">
    <name type="scientific">Strigamia maritima</name>
    <name type="common">European centipede</name>
    <name type="synonym">Geophilus maritimus</name>
    <dbReference type="NCBI Taxonomy" id="126957"/>
    <lineage>
        <taxon>Eukaryota</taxon>
        <taxon>Metazoa</taxon>
        <taxon>Ecdysozoa</taxon>
        <taxon>Arthropoda</taxon>
        <taxon>Myriapoda</taxon>
        <taxon>Chilopoda</taxon>
        <taxon>Pleurostigmophora</taxon>
        <taxon>Geophilomorpha</taxon>
        <taxon>Linotaeniidae</taxon>
        <taxon>Strigamia</taxon>
    </lineage>
</organism>
<comment type="subunit">
    <text evidence="7">Forms a heterodimer with the catalytic subunit Mettl1. Interacts with mei-P26 and weakly interacts with bgcn; required for the function or formation of the mei-P26-bgcn-bam-sxl complex. Interacts with nanos; may be involved in mei-P26-dependent derepression of the BMP signaling pathway. Interacts with Myc; the interaction may be mediated by mei-P26 and may be involved in the regulation of ribosome biogenesis.</text>
</comment>